<keyword evidence="3 6" id="KW-0235">DNA replication</keyword>
<dbReference type="PANTHER" id="PTHR12708:SF0">
    <property type="entry name" value="DNA POLYMERASE EPSILON SUBUNIT 2"/>
    <property type="match status" value="1"/>
</dbReference>
<keyword evidence="8" id="KW-0239">DNA-directed DNA polymerase</keyword>
<evidence type="ECO:0000256" key="1">
    <source>
        <dbReference type="ARBA" id="ARBA00004123"/>
    </source>
</evidence>
<accession>A0A9W8E9P2</accession>
<dbReference type="GO" id="GO:0006261">
    <property type="term" value="P:DNA-templated DNA replication"/>
    <property type="evidence" value="ECO:0007669"/>
    <property type="project" value="InterPro"/>
</dbReference>
<dbReference type="InterPro" id="IPR016266">
    <property type="entry name" value="POLE2"/>
</dbReference>
<gene>
    <name evidence="8" type="primary">DPB2</name>
    <name evidence="8" type="ORF">H4R34_002053</name>
</gene>
<keyword evidence="9" id="KW-1185">Reference proteome</keyword>
<sequence>MSIQQQIYRTFTKTHGLTLKADASHYLQQTLFELQVRPVDIPEWLDSVATLWLTRSVNTSMVELESLKTVVLAKLQTHQVPVSKLQADPSTVNDSGLDSDLGLDNDMRHEQSLADVDIRDHFHVIDAFTVPRWRYDTLRKKFVPYSQPAQLLSAAEAKAQIHQDRYDLIRQRLMRNEHFVPSTFSADPSADVCRLDVIESLQGREGESFMLFGMLSQLEEGVLSLEDKHKSVRLDLSEISSHNQSSGMFTENSFVLVEGIYEDNVLRVEAIGLPPPESRLASSEASMVVLSDVWLDSPVVLDKLKTLFRGFETSSIPLAFVFMGSFSSEPFLMSGKESLRYKGLFDNLATIIQSYRQLAETSYFIFVPGPNDPWSSDLLPRPAIPEFFTQTLRRKVKRCHFTSNPCRIKYCNREMVLFRQDIMNRMRRNCVIVPSDDDSRDVKQHLVRTLIDQSHLCPLPLRTAPIYWAFDHALRLYPIPDALVLADRYDSYAVEYEECQCLNPGSFATNDFGFYVYYLSKGIAQFSAIPK</sequence>
<dbReference type="GO" id="GO:0003677">
    <property type="term" value="F:DNA binding"/>
    <property type="evidence" value="ECO:0007669"/>
    <property type="project" value="UniProtKB-UniRule"/>
</dbReference>
<evidence type="ECO:0000256" key="4">
    <source>
        <dbReference type="ARBA" id="ARBA00023125"/>
    </source>
</evidence>
<keyword evidence="4 6" id="KW-0238">DNA-binding</keyword>
<reference evidence="8" key="1">
    <citation type="submission" date="2022-07" db="EMBL/GenBank/DDBJ databases">
        <title>Phylogenomic reconstructions and comparative analyses of Kickxellomycotina fungi.</title>
        <authorList>
            <person name="Reynolds N.K."/>
            <person name="Stajich J.E."/>
            <person name="Barry K."/>
            <person name="Grigoriev I.V."/>
            <person name="Crous P."/>
            <person name="Smith M.E."/>
        </authorList>
    </citation>
    <scope>NUCLEOTIDE SEQUENCE</scope>
    <source>
        <strain evidence="8">RSA 567</strain>
    </source>
</reference>
<dbReference type="GO" id="GO:0008622">
    <property type="term" value="C:epsilon DNA polymerase complex"/>
    <property type="evidence" value="ECO:0007669"/>
    <property type="project" value="UniProtKB-UniRule"/>
</dbReference>
<dbReference type="GO" id="GO:0003887">
    <property type="term" value="F:DNA-directed DNA polymerase activity"/>
    <property type="evidence" value="ECO:0007669"/>
    <property type="project" value="UniProtKB-KW"/>
</dbReference>
<evidence type="ECO:0000313" key="9">
    <source>
        <dbReference type="Proteomes" id="UP001151582"/>
    </source>
</evidence>
<organism evidence="8 9">
    <name type="scientific">Dimargaris verticillata</name>
    <dbReference type="NCBI Taxonomy" id="2761393"/>
    <lineage>
        <taxon>Eukaryota</taxon>
        <taxon>Fungi</taxon>
        <taxon>Fungi incertae sedis</taxon>
        <taxon>Zoopagomycota</taxon>
        <taxon>Kickxellomycotina</taxon>
        <taxon>Dimargaritomycetes</taxon>
        <taxon>Dimargaritales</taxon>
        <taxon>Dimargaritaceae</taxon>
        <taxon>Dimargaris</taxon>
    </lineage>
</organism>
<evidence type="ECO:0000256" key="5">
    <source>
        <dbReference type="ARBA" id="ARBA00023242"/>
    </source>
</evidence>
<protein>
    <recommendedName>
        <fullName evidence="6">DNA polymerase epsilon subunit</fullName>
    </recommendedName>
    <alternativeName>
        <fullName evidence="6">DNA polymerase II subunit 2</fullName>
    </alternativeName>
</protein>
<dbReference type="OrthoDB" id="10254730at2759"/>
<evidence type="ECO:0000313" key="8">
    <source>
        <dbReference type="EMBL" id="KAJ1981501.1"/>
    </source>
</evidence>
<comment type="function">
    <text evidence="6">Participates in DNA repair and in chromosomal DNA replication.</text>
</comment>
<dbReference type="PIRSF" id="PIRSF000799">
    <property type="entry name" value="DNA_pol_eps_2"/>
    <property type="match status" value="1"/>
</dbReference>
<name>A0A9W8E9P2_9FUNG</name>
<evidence type="ECO:0000256" key="3">
    <source>
        <dbReference type="ARBA" id="ARBA00022705"/>
    </source>
</evidence>
<comment type="subcellular location">
    <subcellularLocation>
        <location evidence="1 6">Nucleus</location>
    </subcellularLocation>
</comment>
<evidence type="ECO:0000256" key="6">
    <source>
        <dbReference type="PIRNR" id="PIRNR000799"/>
    </source>
</evidence>
<keyword evidence="5 6" id="KW-0539">Nucleus</keyword>
<dbReference type="Pfam" id="PF04042">
    <property type="entry name" value="DNA_pol_E_B"/>
    <property type="match status" value="1"/>
</dbReference>
<evidence type="ECO:0000256" key="2">
    <source>
        <dbReference type="ARBA" id="ARBA00009560"/>
    </source>
</evidence>
<feature type="domain" description="DNA polymerase alpha/delta/epsilon subunit B" evidence="7">
    <location>
        <begin position="288"/>
        <end position="492"/>
    </location>
</feature>
<evidence type="ECO:0000259" key="7">
    <source>
        <dbReference type="Pfam" id="PF04042"/>
    </source>
</evidence>
<dbReference type="EMBL" id="JANBQB010000123">
    <property type="protein sequence ID" value="KAJ1981501.1"/>
    <property type="molecule type" value="Genomic_DNA"/>
</dbReference>
<proteinExistence type="inferred from homology"/>
<dbReference type="GO" id="GO:0042276">
    <property type="term" value="P:error-prone translesion synthesis"/>
    <property type="evidence" value="ECO:0007669"/>
    <property type="project" value="TreeGrafter"/>
</dbReference>
<comment type="caution">
    <text evidence="8">The sequence shown here is derived from an EMBL/GenBank/DDBJ whole genome shotgun (WGS) entry which is preliminary data.</text>
</comment>
<dbReference type="InterPro" id="IPR007185">
    <property type="entry name" value="DNA_pol_a/d/e_bsu"/>
</dbReference>
<dbReference type="Gene3D" id="3.60.21.50">
    <property type="match status" value="1"/>
</dbReference>
<dbReference type="Gene3D" id="1.10.8.60">
    <property type="match status" value="1"/>
</dbReference>
<keyword evidence="8" id="KW-0808">Transferase</keyword>
<comment type="similarity">
    <text evidence="2 6">Belongs to the DNA polymerase epsilon subunit B family.</text>
</comment>
<dbReference type="PANTHER" id="PTHR12708">
    <property type="entry name" value="DNA POLYMERASE EPSILON SUBUNIT B"/>
    <property type="match status" value="1"/>
</dbReference>
<keyword evidence="8" id="KW-0548">Nucleotidyltransferase</keyword>
<dbReference type="AlphaFoldDB" id="A0A9W8E9P2"/>
<dbReference type="Proteomes" id="UP001151582">
    <property type="component" value="Unassembled WGS sequence"/>
</dbReference>